<accession>A0A2M7H576</accession>
<keyword evidence="1" id="KW-1133">Transmembrane helix</keyword>
<gene>
    <name evidence="2" type="ORF">COW24_00625</name>
</gene>
<feature type="transmembrane region" description="Helical" evidence="1">
    <location>
        <begin position="15"/>
        <end position="35"/>
    </location>
</feature>
<protein>
    <submittedName>
        <fullName evidence="2">Uncharacterized protein</fullName>
    </submittedName>
</protein>
<dbReference type="Proteomes" id="UP000230292">
    <property type="component" value="Unassembled WGS sequence"/>
</dbReference>
<name>A0A2M7H576_9BACT</name>
<organism evidence="2 3">
    <name type="scientific">Candidatus Kerfeldbacteria bacterium CG15_BIG_FIL_POST_REV_8_21_14_020_45_12</name>
    <dbReference type="NCBI Taxonomy" id="2014247"/>
    <lineage>
        <taxon>Bacteria</taxon>
        <taxon>Candidatus Kerfeldiibacteriota</taxon>
    </lineage>
</organism>
<reference evidence="2 3" key="1">
    <citation type="submission" date="2017-09" db="EMBL/GenBank/DDBJ databases">
        <title>Depth-based differentiation of microbial function through sediment-hosted aquifers and enrichment of novel symbionts in the deep terrestrial subsurface.</title>
        <authorList>
            <person name="Probst A.J."/>
            <person name="Ladd B."/>
            <person name="Jarett J.K."/>
            <person name="Geller-Mcgrath D.E."/>
            <person name="Sieber C.M."/>
            <person name="Emerson J.B."/>
            <person name="Anantharaman K."/>
            <person name="Thomas B.C."/>
            <person name="Malmstrom R."/>
            <person name="Stieglmeier M."/>
            <person name="Klingl A."/>
            <person name="Woyke T."/>
            <person name="Ryan C.M."/>
            <person name="Banfield J.F."/>
        </authorList>
    </citation>
    <scope>NUCLEOTIDE SEQUENCE [LARGE SCALE GENOMIC DNA]</scope>
    <source>
        <strain evidence="2">CG15_BIG_FIL_POST_REV_8_21_14_020_45_12</strain>
    </source>
</reference>
<keyword evidence="1" id="KW-0472">Membrane</keyword>
<keyword evidence="1" id="KW-0812">Transmembrane</keyword>
<dbReference type="AlphaFoldDB" id="A0A2M7H576"/>
<comment type="caution">
    <text evidence="2">The sequence shown here is derived from an EMBL/GenBank/DDBJ whole genome shotgun (WGS) entry which is preliminary data.</text>
</comment>
<evidence type="ECO:0000256" key="1">
    <source>
        <dbReference type="SAM" id="Phobius"/>
    </source>
</evidence>
<proteinExistence type="predicted"/>
<evidence type="ECO:0000313" key="3">
    <source>
        <dbReference type="Proteomes" id="UP000230292"/>
    </source>
</evidence>
<sequence>MPRLTSNKESRSKHWLFRFSIMSIPIAGMAGWFLAVNLQNNKIENEPTFVASSAVDTQEELTAIIEELDSGVTVTEFDSSLAELEIITDEMEAILDDESFADIDSALASAAL</sequence>
<evidence type="ECO:0000313" key="2">
    <source>
        <dbReference type="EMBL" id="PIW37361.1"/>
    </source>
</evidence>
<dbReference type="EMBL" id="PFGC01000008">
    <property type="protein sequence ID" value="PIW37361.1"/>
    <property type="molecule type" value="Genomic_DNA"/>
</dbReference>